<sequence length="444" mass="46560">MPGIVTRVTRAGHRPCAACYRARGIPPRRGADVHGNAHPPPTSVAAAAARPGGAREARLADVLTGDARVSPEERVERVAERFFAEPTLEAVALVEPEGGRPAGLLTRGRLLVKLARNFGHELYAKKPVTRIADLAPLVLPHDTPLPAAVERALARDAGSVYDEVLAVDAVGRYVGHAAVRELAREQGAALERSAAEREAALARARDLEEVDRLRARFLAHATHELRSPVNAIVALAELLRMSCARGSLGDVEARLPLLVRSADALRATVNELLDLSRLQAGRMEVTIAPADLGALVAEVAATVRLLAGARPIEIRADATPGLVLETDGPKVRRILLNLGANAAKFTSAGSIRLGAAPDGRGGAVLTVADTGCGIDDADLPRLFVPFTQLEDATTRTHEGTGLGLAITRSLATLLGGSVSVASRRGEGTTFTVRLPAGSPRSDTA</sequence>
<dbReference type="HOGENOM" id="CLU_616291_0_0_7"/>
<organism evidence="8 9">
    <name type="scientific">Anaeromyxobacter dehalogenans (strain 2CP-C)</name>
    <dbReference type="NCBI Taxonomy" id="290397"/>
    <lineage>
        <taxon>Bacteria</taxon>
        <taxon>Pseudomonadati</taxon>
        <taxon>Myxococcota</taxon>
        <taxon>Myxococcia</taxon>
        <taxon>Myxococcales</taxon>
        <taxon>Cystobacterineae</taxon>
        <taxon>Anaeromyxobacteraceae</taxon>
        <taxon>Anaeromyxobacter</taxon>
    </lineage>
</organism>
<evidence type="ECO:0000313" key="8">
    <source>
        <dbReference type="EMBL" id="ABC80758.1"/>
    </source>
</evidence>
<dbReference type="GO" id="GO:0000155">
    <property type="term" value="F:phosphorelay sensor kinase activity"/>
    <property type="evidence" value="ECO:0007669"/>
    <property type="project" value="InterPro"/>
</dbReference>
<keyword evidence="5 8" id="KW-0418">Kinase</keyword>
<evidence type="ECO:0000256" key="3">
    <source>
        <dbReference type="ARBA" id="ARBA00022553"/>
    </source>
</evidence>
<comment type="catalytic activity">
    <reaction evidence="1">
        <text>ATP + protein L-histidine = ADP + protein N-phospho-L-histidine.</text>
        <dbReference type="EC" id="2.7.13.3"/>
    </reaction>
</comment>
<dbReference type="STRING" id="290397.Adeh_0983"/>
<protein>
    <recommendedName>
        <fullName evidence="2">histidine kinase</fullName>
        <ecNumber evidence="2">2.7.13.3</ecNumber>
    </recommendedName>
</protein>
<feature type="domain" description="Histidine kinase" evidence="7">
    <location>
        <begin position="220"/>
        <end position="438"/>
    </location>
</feature>
<dbReference type="EMBL" id="CP000251">
    <property type="protein sequence ID" value="ABC80758.1"/>
    <property type="molecule type" value="Genomic_DNA"/>
</dbReference>
<dbReference type="SUPFAM" id="SSF55874">
    <property type="entry name" value="ATPase domain of HSP90 chaperone/DNA topoisomerase II/histidine kinase"/>
    <property type="match status" value="1"/>
</dbReference>
<keyword evidence="3" id="KW-0597">Phosphoprotein</keyword>
<evidence type="ECO:0000256" key="4">
    <source>
        <dbReference type="ARBA" id="ARBA00022679"/>
    </source>
</evidence>
<dbReference type="SUPFAM" id="SSF47384">
    <property type="entry name" value="Homodimeric domain of signal transducing histidine kinase"/>
    <property type="match status" value="1"/>
</dbReference>
<dbReference type="PANTHER" id="PTHR43711">
    <property type="entry name" value="TWO-COMPONENT HISTIDINE KINASE"/>
    <property type="match status" value="1"/>
</dbReference>
<dbReference type="Pfam" id="PF02518">
    <property type="entry name" value="HATPase_c"/>
    <property type="match status" value="1"/>
</dbReference>
<dbReference type="InterPro" id="IPR036097">
    <property type="entry name" value="HisK_dim/P_sf"/>
</dbReference>
<dbReference type="InterPro" id="IPR003594">
    <property type="entry name" value="HATPase_dom"/>
</dbReference>
<evidence type="ECO:0000256" key="6">
    <source>
        <dbReference type="ARBA" id="ARBA00023012"/>
    </source>
</evidence>
<dbReference type="eggNOG" id="COG4251">
    <property type="taxonomic scope" value="Bacteria"/>
</dbReference>
<name>Q2IPM6_ANADE</name>
<dbReference type="PROSITE" id="PS50109">
    <property type="entry name" value="HIS_KIN"/>
    <property type="match status" value="1"/>
</dbReference>
<dbReference type="Gene3D" id="3.30.565.10">
    <property type="entry name" value="Histidine kinase-like ATPase, C-terminal domain"/>
    <property type="match status" value="1"/>
</dbReference>
<dbReference type="SMART" id="SM00387">
    <property type="entry name" value="HATPase_c"/>
    <property type="match status" value="1"/>
</dbReference>
<dbReference type="InterPro" id="IPR003661">
    <property type="entry name" value="HisK_dim/P_dom"/>
</dbReference>
<accession>Q2IPM6</accession>
<dbReference type="CDD" id="cd00082">
    <property type="entry name" value="HisKA"/>
    <property type="match status" value="1"/>
</dbReference>
<evidence type="ECO:0000259" key="7">
    <source>
        <dbReference type="PROSITE" id="PS50109"/>
    </source>
</evidence>
<dbReference type="Proteomes" id="UP000001935">
    <property type="component" value="Chromosome"/>
</dbReference>
<gene>
    <name evidence="8" type="ordered locus">Adeh_0983</name>
</gene>
<keyword evidence="6" id="KW-0902">Two-component regulatory system</keyword>
<dbReference type="KEGG" id="ade:Adeh_0983"/>
<dbReference type="SUPFAM" id="SSF54631">
    <property type="entry name" value="CBS-domain pair"/>
    <property type="match status" value="1"/>
</dbReference>
<dbReference type="EC" id="2.7.13.3" evidence="2"/>
<keyword evidence="4 8" id="KW-0808">Transferase</keyword>
<dbReference type="InterPro" id="IPR036890">
    <property type="entry name" value="HATPase_C_sf"/>
</dbReference>
<dbReference type="Pfam" id="PF00512">
    <property type="entry name" value="HisKA"/>
    <property type="match status" value="1"/>
</dbReference>
<dbReference type="SMART" id="SM00388">
    <property type="entry name" value="HisKA"/>
    <property type="match status" value="1"/>
</dbReference>
<dbReference type="AlphaFoldDB" id="Q2IPM6"/>
<evidence type="ECO:0000256" key="5">
    <source>
        <dbReference type="ARBA" id="ARBA00022777"/>
    </source>
</evidence>
<evidence type="ECO:0000256" key="1">
    <source>
        <dbReference type="ARBA" id="ARBA00000085"/>
    </source>
</evidence>
<evidence type="ECO:0000313" key="9">
    <source>
        <dbReference type="Proteomes" id="UP000001935"/>
    </source>
</evidence>
<dbReference type="PRINTS" id="PR00344">
    <property type="entry name" value="BCTRLSENSOR"/>
</dbReference>
<dbReference type="InterPro" id="IPR004358">
    <property type="entry name" value="Sig_transdc_His_kin-like_C"/>
</dbReference>
<dbReference type="InterPro" id="IPR050736">
    <property type="entry name" value="Sensor_HK_Regulatory"/>
</dbReference>
<reference evidence="8 9" key="1">
    <citation type="submission" date="2006-01" db="EMBL/GenBank/DDBJ databases">
        <title>Complete sequence of Anaeromyxobacter dehalogenans 2CP-C.</title>
        <authorList>
            <consortium name="US DOE Joint Genome Institute"/>
            <person name="Copeland A."/>
            <person name="Lucas S."/>
            <person name="Lapidus A."/>
            <person name="Barry K."/>
            <person name="Detter J.C."/>
            <person name="Glavina T."/>
            <person name="Hammon N."/>
            <person name="Israni S."/>
            <person name="Pitluck S."/>
            <person name="Brettin T."/>
            <person name="Bruce D."/>
            <person name="Han C."/>
            <person name="Tapia R."/>
            <person name="Gilna P."/>
            <person name="Kiss H."/>
            <person name="Schmutz J."/>
            <person name="Larimer F."/>
            <person name="Land M."/>
            <person name="Kyrpides N."/>
            <person name="Anderson I."/>
            <person name="Sanford R.A."/>
            <person name="Ritalahti K.M."/>
            <person name="Thomas H.S."/>
            <person name="Kirby J.R."/>
            <person name="Zhulin I.B."/>
            <person name="Loeffler F.E."/>
            <person name="Richardson P."/>
        </authorList>
    </citation>
    <scope>NUCLEOTIDE SEQUENCE [LARGE SCALE GENOMIC DNA]</scope>
    <source>
        <strain evidence="8 9">2CP-C</strain>
    </source>
</reference>
<dbReference type="CDD" id="cd16922">
    <property type="entry name" value="HATPase_EvgS-ArcB-TorS-like"/>
    <property type="match status" value="1"/>
</dbReference>
<proteinExistence type="predicted"/>
<dbReference type="Gene3D" id="1.10.287.130">
    <property type="match status" value="1"/>
</dbReference>
<dbReference type="PANTHER" id="PTHR43711:SF26">
    <property type="entry name" value="SENSOR HISTIDINE KINASE RCSC"/>
    <property type="match status" value="1"/>
</dbReference>
<evidence type="ECO:0000256" key="2">
    <source>
        <dbReference type="ARBA" id="ARBA00012438"/>
    </source>
</evidence>
<dbReference type="InterPro" id="IPR046342">
    <property type="entry name" value="CBS_dom_sf"/>
</dbReference>
<dbReference type="InterPro" id="IPR005467">
    <property type="entry name" value="His_kinase_dom"/>
</dbReference>